<dbReference type="Proteomes" id="UP001162992">
    <property type="component" value="Chromosome 1"/>
</dbReference>
<keyword evidence="2" id="KW-1185">Reference proteome</keyword>
<comment type="caution">
    <text evidence="1">The sequence shown here is derived from an EMBL/GenBank/DDBJ whole genome shotgun (WGS) entry which is preliminary data.</text>
</comment>
<organism evidence="1 2">
    <name type="scientific">Diphasiastrum complanatum</name>
    <name type="common">Issler's clubmoss</name>
    <name type="synonym">Lycopodium complanatum</name>
    <dbReference type="NCBI Taxonomy" id="34168"/>
    <lineage>
        <taxon>Eukaryota</taxon>
        <taxon>Viridiplantae</taxon>
        <taxon>Streptophyta</taxon>
        <taxon>Embryophyta</taxon>
        <taxon>Tracheophyta</taxon>
        <taxon>Lycopodiopsida</taxon>
        <taxon>Lycopodiales</taxon>
        <taxon>Lycopodiaceae</taxon>
        <taxon>Lycopodioideae</taxon>
        <taxon>Diphasiastrum</taxon>
    </lineage>
</organism>
<sequence>MNQHHHSMRIEYVDLFPGLPNDIANNHILHRLDWQDIKSALSVNKTWRSALLHRSTHLNLEGLKHNSIKIAVIHPAKEVGSDHWPGQTPDLSPLKKRGSYFTISMYDVESNSWEQLPSIPGLAFGVPLGARCICVEGQLFILGGRNPLTWDFMSEIYAMDLRATKRSWQKFSHMQTARSGFACVTIGGKILVAGGQGDENLCLATVEVYDCQSQRWQQIPQLNLPRNECVGAVIDDLVYIIGGYTSSSSNENSWCLEDDEIIRTFWVSSADCIQFGSHSWKTAKGSIHSKLHSCQTVSLCGALGYVHGSLVHDYWKRCNDEWNIIDGKLMKRTDAWPSSIMLASIVHDSQTFATKCSTSGNGNVSVNLCKTVTDPADKFHQMKWQQIRCPFELNSMPLSCCLVEL</sequence>
<evidence type="ECO:0000313" key="1">
    <source>
        <dbReference type="EMBL" id="KAJ7570877.1"/>
    </source>
</evidence>
<proteinExistence type="predicted"/>
<dbReference type="EMBL" id="CM055092">
    <property type="protein sequence ID" value="KAJ7570877.1"/>
    <property type="molecule type" value="Genomic_DNA"/>
</dbReference>
<name>A0ACC2EWT1_DIPCM</name>
<gene>
    <name evidence="1" type="ORF">O6H91_01G137300</name>
</gene>
<evidence type="ECO:0000313" key="2">
    <source>
        <dbReference type="Proteomes" id="UP001162992"/>
    </source>
</evidence>
<protein>
    <submittedName>
        <fullName evidence="1">Uncharacterized protein</fullName>
    </submittedName>
</protein>
<accession>A0ACC2EWT1</accession>
<reference evidence="2" key="1">
    <citation type="journal article" date="2024" name="Proc. Natl. Acad. Sci. U.S.A.">
        <title>Extraordinary preservation of gene collinearity over three hundred million years revealed in homosporous lycophytes.</title>
        <authorList>
            <person name="Li C."/>
            <person name="Wickell D."/>
            <person name="Kuo L.Y."/>
            <person name="Chen X."/>
            <person name="Nie B."/>
            <person name="Liao X."/>
            <person name="Peng D."/>
            <person name="Ji J."/>
            <person name="Jenkins J."/>
            <person name="Williams M."/>
            <person name="Shu S."/>
            <person name="Plott C."/>
            <person name="Barry K."/>
            <person name="Rajasekar S."/>
            <person name="Grimwood J."/>
            <person name="Han X."/>
            <person name="Sun S."/>
            <person name="Hou Z."/>
            <person name="He W."/>
            <person name="Dai G."/>
            <person name="Sun C."/>
            <person name="Schmutz J."/>
            <person name="Leebens-Mack J.H."/>
            <person name="Li F.W."/>
            <person name="Wang L."/>
        </authorList>
    </citation>
    <scope>NUCLEOTIDE SEQUENCE [LARGE SCALE GENOMIC DNA]</scope>
    <source>
        <strain evidence="2">cv. PW_Plant_1</strain>
    </source>
</reference>